<keyword evidence="4" id="KW-1015">Disulfide bond</keyword>
<dbReference type="Proteomes" id="UP001418222">
    <property type="component" value="Unassembled WGS sequence"/>
</dbReference>
<comment type="similarity">
    <text evidence="1 6">Belongs to the glycosyl hydrolase 17 family.</text>
</comment>
<dbReference type="AlphaFoldDB" id="A0AAP0G9M8"/>
<evidence type="ECO:0000313" key="9">
    <source>
        <dbReference type="Proteomes" id="UP001418222"/>
    </source>
</evidence>
<dbReference type="GO" id="GO:0005975">
    <property type="term" value="P:carbohydrate metabolic process"/>
    <property type="evidence" value="ECO:0007669"/>
    <property type="project" value="InterPro"/>
</dbReference>
<dbReference type="Pfam" id="PF07983">
    <property type="entry name" value="X8"/>
    <property type="match status" value="1"/>
</dbReference>
<keyword evidence="5" id="KW-0326">Glycosidase</keyword>
<dbReference type="SUPFAM" id="SSF51445">
    <property type="entry name" value="(Trans)glycosidases"/>
    <property type="match status" value="1"/>
</dbReference>
<protein>
    <submittedName>
        <fullName evidence="8">Glucan endo-1,3-beta-glucosidase 9</fullName>
    </submittedName>
</protein>
<gene>
    <name evidence="8" type="ORF">KSP39_PZI006704</name>
</gene>
<evidence type="ECO:0000256" key="2">
    <source>
        <dbReference type="ARBA" id="ARBA00022729"/>
    </source>
</evidence>
<keyword evidence="9" id="KW-1185">Reference proteome</keyword>
<dbReference type="InterPro" id="IPR044965">
    <property type="entry name" value="Glyco_hydro_17_plant"/>
</dbReference>
<evidence type="ECO:0000256" key="4">
    <source>
        <dbReference type="ARBA" id="ARBA00023157"/>
    </source>
</evidence>
<evidence type="ECO:0000256" key="6">
    <source>
        <dbReference type="RuleBase" id="RU004335"/>
    </source>
</evidence>
<evidence type="ECO:0000256" key="5">
    <source>
        <dbReference type="ARBA" id="ARBA00023295"/>
    </source>
</evidence>
<keyword evidence="3" id="KW-0378">Hydrolase</keyword>
<dbReference type="InterPro" id="IPR000490">
    <property type="entry name" value="Glyco_hydro_17"/>
</dbReference>
<sequence length="460" mass="49270">MASLGRGRKLGNLLLAPLPSETVVSGLLRPNNVTSVKLFDADAAVLDSLAGSGISVMVGIPNDMLALLNSSKAAAASWVHDNVTRYFPGGGVRIEYIAVGDEPFLLSHGNRFEPFIVGAVVNIQLALATAKLADRVKVVVPCSSDVYQSNSSLPSSAHFRSDLNRTMSLLLSFLSKHQSPFVLDIDPLLSLQQSANLSIDYFLFRSSGRHLTDGPIRYTNFFDSTVDSVVTSLTKAGFADMDIIIGRVGWPTDGSPNATSNTAQIFMLGLAAHLKSKIGTPLRPMRAIEQIYIFSLLDEDERDISEENYARHFGVFTVDGQAKYGVDLGQGTKKLANARDVDYLSPRWCVANDNKDLSNVSASALSACADADCTALSSGGSCSGIGWPVNVSYAFNSYYQQHDQDADSCDFDGLGLITTVDPSVGDCMFSIALRDSSSISLPGLPALLWSALASVLVFAW</sequence>
<dbReference type="PANTHER" id="PTHR32227">
    <property type="entry name" value="GLUCAN ENDO-1,3-BETA-GLUCOSIDASE BG1-RELATED-RELATED"/>
    <property type="match status" value="1"/>
</dbReference>
<evidence type="ECO:0000256" key="1">
    <source>
        <dbReference type="ARBA" id="ARBA00008773"/>
    </source>
</evidence>
<organism evidence="8 9">
    <name type="scientific">Platanthera zijinensis</name>
    <dbReference type="NCBI Taxonomy" id="2320716"/>
    <lineage>
        <taxon>Eukaryota</taxon>
        <taxon>Viridiplantae</taxon>
        <taxon>Streptophyta</taxon>
        <taxon>Embryophyta</taxon>
        <taxon>Tracheophyta</taxon>
        <taxon>Spermatophyta</taxon>
        <taxon>Magnoliopsida</taxon>
        <taxon>Liliopsida</taxon>
        <taxon>Asparagales</taxon>
        <taxon>Orchidaceae</taxon>
        <taxon>Orchidoideae</taxon>
        <taxon>Orchideae</taxon>
        <taxon>Orchidinae</taxon>
        <taxon>Platanthera</taxon>
    </lineage>
</organism>
<comment type="caution">
    <text evidence="8">The sequence shown here is derived from an EMBL/GenBank/DDBJ whole genome shotgun (WGS) entry which is preliminary data.</text>
</comment>
<dbReference type="Pfam" id="PF00332">
    <property type="entry name" value="Glyco_hydro_17"/>
    <property type="match status" value="1"/>
</dbReference>
<proteinExistence type="inferred from homology"/>
<reference evidence="8 9" key="1">
    <citation type="journal article" date="2022" name="Nat. Plants">
        <title>Genomes of leafy and leafless Platanthera orchids illuminate the evolution of mycoheterotrophy.</title>
        <authorList>
            <person name="Li M.H."/>
            <person name="Liu K.W."/>
            <person name="Li Z."/>
            <person name="Lu H.C."/>
            <person name="Ye Q.L."/>
            <person name="Zhang D."/>
            <person name="Wang J.Y."/>
            <person name="Li Y.F."/>
            <person name="Zhong Z.M."/>
            <person name="Liu X."/>
            <person name="Yu X."/>
            <person name="Liu D.K."/>
            <person name="Tu X.D."/>
            <person name="Liu B."/>
            <person name="Hao Y."/>
            <person name="Liao X.Y."/>
            <person name="Jiang Y.T."/>
            <person name="Sun W.H."/>
            <person name="Chen J."/>
            <person name="Chen Y.Q."/>
            <person name="Ai Y."/>
            <person name="Zhai J.W."/>
            <person name="Wu S.S."/>
            <person name="Zhou Z."/>
            <person name="Hsiao Y.Y."/>
            <person name="Wu W.L."/>
            <person name="Chen Y.Y."/>
            <person name="Lin Y.F."/>
            <person name="Hsu J.L."/>
            <person name="Li C.Y."/>
            <person name="Wang Z.W."/>
            <person name="Zhao X."/>
            <person name="Zhong W.Y."/>
            <person name="Ma X.K."/>
            <person name="Ma L."/>
            <person name="Huang J."/>
            <person name="Chen G.Z."/>
            <person name="Huang M.Z."/>
            <person name="Huang L."/>
            <person name="Peng D.H."/>
            <person name="Luo Y.B."/>
            <person name="Zou S.Q."/>
            <person name="Chen S.P."/>
            <person name="Lan S."/>
            <person name="Tsai W.C."/>
            <person name="Van de Peer Y."/>
            <person name="Liu Z.J."/>
        </authorList>
    </citation>
    <scope>NUCLEOTIDE SEQUENCE [LARGE SCALE GENOMIC DNA]</scope>
    <source>
        <strain evidence="8">Lor287</strain>
    </source>
</reference>
<evidence type="ECO:0000259" key="7">
    <source>
        <dbReference type="SMART" id="SM00768"/>
    </source>
</evidence>
<name>A0AAP0G9M8_9ASPA</name>
<keyword evidence="2" id="KW-0732">Signal</keyword>
<dbReference type="InterPro" id="IPR017853">
    <property type="entry name" value="GH"/>
</dbReference>
<dbReference type="FunFam" id="1.20.58.1040:FF:000002">
    <property type="entry name" value="Glucan endo-1,3-beta-glucosidase 8"/>
    <property type="match status" value="1"/>
</dbReference>
<dbReference type="Gene3D" id="3.20.20.80">
    <property type="entry name" value="Glycosidases"/>
    <property type="match status" value="1"/>
</dbReference>
<feature type="domain" description="X8" evidence="7">
    <location>
        <begin position="347"/>
        <end position="429"/>
    </location>
</feature>
<evidence type="ECO:0000313" key="8">
    <source>
        <dbReference type="EMBL" id="KAK8946532.1"/>
    </source>
</evidence>
<accession>A0AAP0G9M8</accession>
<dbReference type="EMBL" id="JBBWWQ010000005">
    <property type="protein sequence ID" value="KAK8946532.1"/>
    <property type="molecule type" value="Genomic_DNA"/>
</dbReference>
<evidence type="ECO:0000256" key="3">
    <source>
        <dbReference type="ARBA" id="ARBA00022801"/>
    </source>
</evidence>
<dbReference type="GO" id="GO:0004553">
    <property type="term" value="F:hydrolase activity, hydrolyzing O-glycosyl compounds"/>
    <property type="evidence" value="ECO:0007669"/>
    <property type="project" value="InterPro"/>
</dbReference>
<dbReference type="Gene3D" id="1.20.58.1040">
    <property type="match status" value="1"/>
</dbReference>
<dbReference type="SMART" id="SM00768">
    <property type="entry name" value="X8"/>
    <property type="match status" value="1"/>
</dbReference>
<dbReference type="InterPro" id="IPR012946">
    <property type="entry name" value="X8"/>
</dbReference>